<evidence type="ECO:0000256" key="2">
    <source>
        <dbReference type="ARBA" id="ARBA00022692"/>
    </source>
</evidence>
<dbReference type="PANTHER" id="PTHR16201:SF34">
    <property type="entry name" value="LYSOSOMAL AMINO ACID TRANSPORTER 1"/>
    <property type="match status" value="1"/>
</dbReference>
<proteinExistence type="inferred from homology"/>
<comment type="subcellular location">
    <subcellularLocation>
        <location evidence="1">Membrane</location>
        <topology evidence="1">Multi-pass membrane protein</topology>
    </subcellularLocation>
</comment>
<comment type="caution">
    <text evidence="6">The sequence shown here is derived from an EMBL/GenBank/DDBJ whole genome shotgun (WGS) entry which is preliminary data.</text>
</comment>
<organism evidence="6 7">
    <name type="scientific">Elysia marginata</name>
    <dbReference type="NCBI Taxonomy" id="1093978"/>
    <lineage>
        <taxon>Eukaryota</taxon>
        <taxon>Metazoa</taxon>
        <taxon>Spiralia</taxon>
        <taxon>Lophotrochozoa</taxon>
        <taxon>Mollusca</taxon>
        <taxon>Gastropoda</taxon>
        <taxon>Heterobranchia</taxon>
        <taxon>Euthyneura</taxon>
        <taxon>Panpulmonata</taxon>
        <taxon>Sacoglossa</taxon>
        <taxon>Placobranchoidea</taxon>
        <taxon>Plakobranchidae</taxon>
        <taxon>Elysia</taxon>
    </lineage>
</organism>
<keyword evidence="7" id="KW-1185">Reference proteome</keyword>
<accession>A0AAV4H838</accession>
<sequence>MSVYVRFGPVWAGDLGNSTQNTTKCPGGVQWMLKYLGACAQNPQEEASEYLGLLSMILWMTVGIPQIVKNFRNLDGLAGVSFFLLFQWAGGDITNLVGSLLTHQLPFQVRELRALFQVRELRALFQSARALSGFELRSAGHLSRALLSAPDEDNILMVSQNTGPLLFRPELIHGASSADNKEMLTSGEDISSNDNHLSNTQESLLGAASSFWHLLAQFEYYKNKGGNSDDEMRRPFINSEVVVNSPALTAATEVVNEENGRQRAYIY</sequence>
<keyword evidence="2" id="KW-0812">Transmembrane</keyword>
<evidence type="ECO:0000256" key="1">
    <source>
        <dbReference type="ARBA" id="ARBA00004141"/>
    </source>
</evidence>
<dbReference type="Pfam" id="PF04193">
    <property type="entry name" value="PQ-loop"/>
    <property type="match status" value="1"/>
</dbReference>
<dbReference type="AlphaFoldDB" id="A0AAV4H838"/>
<evidence type="ECO:0000256" key="4">
    <source>
        <dbReference type="ARBA" id="ARBA00023136"/>
    </source>
</evidence>
<evidence type="ECO:0000256" key="5">
    <source>
        <dbReference type="ARBA" id="ARBA00038039"/>
    </source>
</evidence>
<dbReference type="GO" id="GO:0016020">
    <property type="term" value="C:membrane"/>
    <property type="evidence" value="ECO:0007669"/>
    <property type="project" value="UniProtKB-SubCell"/>
</dbReference>
<gene>
    <name evidence="6" type="ORF">ElyMa_000886200</name>
</gene>
<protein>
    <submittedName>
        <fullName evidence="6">PQ-loop repeat-containing protein 2</fullName>
    </submittedName>
</protein>
<reference evidence="6 7" key="1">
    <citation type="journal article" date="2021" name="Elife">
        <title>Chloroplast acquisition without the gene transfer in kleptoplastic sea slugs, Plakobranchus ocellatus.</title>
        <authorList>
            <person name="Maeda T."/>
            <person name="Takahashi S."/>
            <person name="Yoshida T."/>
            <person name="Shimamura S."/>
            <person name="Takaki Y."/>
            <person name="Nagai Y."/>
            <person name="Toyoda A."/>
            <person name="Suzuki Y."/>
            <person name="Arimoto A."/>
            <person name="Ishii H."/>
            <person name="Satoh N."/>
            <person name="Nishiyama T."/>
            <person name="Hasebe M."/>
            <person name="Maruyama T."/>
            <person name="Minagawa J."/>
            <person name="Obokata J."/>
            <person name="Shigenobu S."/>
        </authorList>
    </citation>
    <scope>NUCLEOTIDE SEQUENCE [LARGE SCALE GENOMIC DNA]</scope>
</reference>
<dbReference type="InterPro" id="IPR006603">
    <property type="entry name" value="PQ-loop_rpt"/>
</dbReference>
<name>A0AAV4H838_9GAST</name>
<dbReference type="PANTHER" id="PTHR16201">
    <property type="entry name" value="SEVEN TRANSMEMBRANE PROTEIN 1-RELATED"/>
    <property type="match status" value="1"/>
</dbReference>
<comment type="similarity">
    <text evidence="5">Belongs to the laat-1 family.</text>
</comment>
<dbReference type="EMBL" id="BMAT01001832">
    <property type="protein sequence ID" value="GFR93196.1"/>
    <property type="molecule type" value="Genomic_DNA"/>
</dbReference>
<dbReference type="GO" id="GO:0015174">
    <property type="term" value="F:basic amino acid transmembrane transporter activity"/>
    <property type="evidence" value="ECO:0007669"/>
    <property type="project" value="TreeGrafter"/>
</dbReference>
<evidence type="ECO:0000313" key="6">
    <source>
        <dbReference type="EMBL" id="GFR93196.1"/>
    </source>
</evidence>
<dbReference type="Gene3D" id="1.20.1280.290">
    <property type="match status" value="1"/>
</dbReference>
<keyword evidence="4" id="KW-0472">Membrane</keyword>
<dbReference type="InterPro" id="IPR051415">
    <property type="entry name" value="LAAT-1"/>
</dbReference>
<keyword evidence="3" id="KW-1133">Transmembrane helix</keyword>
<dbReference type="Proteomes" id="UP000762676">
    <property type="component" value="Unassembled WGS sequence"/>
</dbReference>
<evidence type="ECO:0000313" key="7">
    <source>
        <dbReference type="Proteomes" id="UP000762676"/>
    </source>
</evidence>
<evidence type="ECO:0000256" key="3">
    <source>
        <dbReference type="ARBA" id="ARBA00022989"/>
    </source>
</evidence>
<dbReference type="GO" id="GO:0034488">
    <property type="term" value="P:basic amino acid transmembrane export from vacuole"/>
    <property type="evidence" value="ECO:0007669"/>
    <property type="project" value="TreeGrafter"/>
</dbReference>